<dbReference type="AlphaFoldDB" id="A0A0F8ZSC6"/>
<name>A0A0F8ZSC6_9ZZZZ</name>
<reference evidence="1" key="1">
    <citation type="journal article" date="2015" name="Nature">
        <title>Complex archaea that bridge the gap between prokaryotes and eukaryotes.</title>
        <authorList>
            <person name="Spang A."/>
            <person name="Saw J.H."/>
            <person name="Jorgensen S.L."/>
            <person name="Zaremba-Niedzwiedzka K."/>
            <person name="Martijn J."/>
            <person name="Lind A.E."/>
            <person name="van Eijk R."/>
            <person name="Schleper C."/>
            <person name="Guy L."/>
            <person name="Ettema T.J."/>
        </authorList>
    </citation>
    <scope>NUCLEOTIDE SEQUENCE</scope>
</reference>
<gene>
    <name evidence="1" type="ORF">LCGC14_2659400</name>
</gene>
<protein>
    <submittedName>
        <fullName evidence="1">Uncharacterized protein</fullName>
    </submittedName>
</protein>
<evidence type="ECO:0000313" key="1">
    <source>
        <dbReference type="EMBL" id="KKK96772.1"/>
    </source>
</evidence>
<sequence>ASELDVRNAPLPERYEAAKGALAACQRVDECKDWADKAVALASYARQADDDTLHKTAIRIQARAIRRCGQLLESANKGVGPPKKNRGGAPPITQRRAAAQAGMSKDQEKTARRLAKMPEDEFEAAVESDNPPTVTTLSRPTGPGFAKARHLVGELSRFAEFCRENKPDFVASGVMKEQITEVRTQATAVRIWLYDLCDELEES</sequence>
<feature type="non-terminal residue" evidence="1">
    <location>
        <position position="1"/>
    </location>
</feature>
<organism evidence="1">
    <name type="scientific">marine sediment metagenome</name>
    <dbReference type="NCBI Taxonomy" id="412755"/>
    <lineage>
        <taxon>unclassified sequences</taxon>
        <taxon>metagenomes</taxon>
        <taxon>ecological metagenomes</taxon>
    </lineage>
</organism>
<comment type="caution">
    <text evidence="1">The sequence shown here is derived from an EMBL/GenBank/DDBJ whole genome shotgun (WGS) entry which is preliminary data.</text>
</comment>
<accession>A0A0F8ZSC6</accession>
<dbReference type="EMBL" id="LAZR01046335">
    <property type="protein sequence ID" value="KKK96772.1"/>
    <property type="molecule type" value="Genomic_DNA"/>
</dbReference>
<proteinExistence type="predicted"/>